<dbReference type="RefSeq" id="WP_284208322.1">
    <property type="nucleotide sequence ID" value="NZ_BSSU01000011.1"/>
</dbReference>
<dbReference type="Pfam" id="PF20567">
    <property type="entry name" value="DUF6776"/>
    <property type="match status" value="1"/>
</dbReference>
<organism evidence="2 3">
    <name type="scientific">Thalassotalea eurytherma</name>
    <dbReference type="NCBI Taxonomy" id="1144278"/>
    <lineage>
        <taxon>Bacteria</taxon>
        <taxon>Pseudomonadati</taxon>
        <taxon>Pseudomonadota</taxon>
        <taxon>Gammaproteobacteria</taxon>
        <taxon>Alteromonadales</taxon>
        <taxon>Colwelliaceae</taxon>
        <taxon>Thalassotalea</taxon>
    </lineage>
</organism>
<proteinExistence type="predicted"/>
<keyword evidence="1" id="KW-0472">Membrane</keyword>
<evidence type="ECO:0000256" key="1">
    <source>
        <dbReference type="SAM" id="Phobius"/>
    </source>
</evidence>
<gene>
    <name evidence="2" type="ORF">theurythT_23830</name>
</gene>
<protein>
    <submittedName>
        <fullName evidence="2">Uncharacterized protein</fullName>
    </submittedName>
</protein>
<name>A0ABQ6H433_9GAMM</name>
<evidence type="ECO:0000313" key="2">
    <source>
        <dbReference type="EMBL" id="GLX82931.1"/>
    </source>
</evidence>
<keyword evidence="1" id="KW-1133">Transmembrane helix</keyword>
<keyword evidence="3" id="KW-1185">Reference proteome</keyword>
<accession>A0ABQ6H433</accession>
<evidence type="ECO:0000313" key="3">
    <source>
        <dbReference type="Proteomes" id="UP001157133"/>
    </source>
</evidence>
<reference evidence="2 3" key="1">
    <citation type="submission" date="2023-03" db="EMBL/GenBank/DDBJ databases">
        <title>Draft genome sequence of Thalassotalea eurytherma JCM 18482T.</title>
        <authorList>
            <person name="Sawabe T."/>
        </authorList>
    </citation>
    <scope>NUCLEOTIDE SEQUENCE [LARGE SCALE GENOMIC DNA]</scope>
    <source>
        <strain evidence="2 3">JCM 18482</strain>
    </source>
</reference>
<dbReference type="Proteomes" id="UP001157133">
    <property type="component" value="Unassembled WGS sequence"/>
</dbReference>
<keyword evidence="1" id="KW-0812">Transmembrane</keyword>
<feature type="transmembrane region" description="Helical" evidence="1">
    <location>
        <begin position="20"/>
        <end position="39"/>
    </location>
</feature>
<comment type="caution">
    <text evidence="2">The sequence shown here is derived from an EMBL/GenBank/DDBJ whole genome shotgun (WGS) entry which is preliminary data.</text>
</comment>
<dbReference type="InterPro" id="IPR046703">
    <property type="entry name" value="DUF6776"/>
</dbReference>
<dbReference type="EMBL" id="BSSU01000011">
    <property type="protein sequence ID" value="GLX82931.1"/>
    <property type="molecule type" value="Genomic_DNA"/>
</dbReference>
<sequence>MNWLAKINLSVVVERLGPFRSALLLLSLIAVSIFSGYRLGNYYNNYQVKTIENQASRLNNLYQIQQDQASRINTLLVELEVEKLASEQAATSLRALQAEHFAIKKELAFYEKVMAPEKQADGLVIDNVIITPTQSHNHYRYQVILVQQQANKRYAKGYIELSLKGSQSQKPARIDLSKLANIDKKQRSFSLQYFQILEGEFTLPEEFSAEQLDVSVILPKGKWQKYHSIDQNYQWQQILSL</sequence>